<reference evidence="10" key="2">
    <citation type="submission" date="2023-05" db="EMBL/GenBank/DDBJ databases">
        <authorList>
            <consortium name="Lawrence Berkeley National Laboratory"/>
            <person name="Steindorff A."/>
            <person name="Hensen N."/>
            <person name="Bonometti L."/>
            <person name="Westerberg I."/>
            <person name="Brannstrom I.O."/>
            <person name="Guillou S."/>
            <person name="Cros-Aarteil S."/>
            <person name="Calhoun S."/>
            <person name="Haridas S."/>
            <person name="Kuo A."/>
            <person name="Mondo S."/>
            <person name="Pangilinan J."/>
            <person name="Riley R."/>
            <person name="Labutti K."/>
            <person name="Andreopoulos B."/>
            <person name="Lipzen A."/>
            <person name="Chen C."/>
            <person name="Yanf M."/>
            <person name="Daum C."/>
            <person name="Ng V."/>
            <person name="Clum A."/>
            <person name="Ohm R."/>
            <person name="Martin F."/>
            <person name="Silar P."/>
            <person name="Natvig D."/>
            <person name="Lalanne C."/>
            <person name="Gautier V."/>
            <person name="Ament-Velasquez S.L."/>
            <person name="Kruys A."/>
            <person name="Hutchinson M.I."/>
            <person name="Powell A.J."/>
            <person name="Barry K."/>
            <person name="Miller A.N."/>
            <person name="Grigoriev I.V."/>
            <person name="Debuchy R."/>
            <person name="Gladieux P."/>
            <person name="Thoren M.H."/>
            <person name="Johannesson H."/>
        </authorList>
    </citation>
    <scope>NUCLEOTIDE SEQUENCE</scope>
    <source>
        <strain evidence="10">PSN293</strain>
    </source>
</reference>
<feature type="transmembrane region" description="Helical" evidence="9">
    <location>
        <begin position="37"/>
        <end position="58"/>
    </location>
</feature>
<keyword evidence="7" id="KW-0479">Metal-binding</keyword>
<evidence type="ECO:0000256" key="7">
    <source>
        <dbReference type="PIRSR" id="PIRSR608901-1"/>
    </source>
</evidence>
<feature type="binding site" evidence="7">
    <location>
        <position position="45"/>
    </location>
    <ligand>
        <name>Ca(2+)</name>
        <dbReference type="ChEBI" id="CHEBI:29108"/>
    </ligand>
</feature>
<evidence type="ECO:0000256" key="3">
    <source>
        <dbReference type="ARBA" id="ARBA00022692"/>
    </source>
</evidence>
<feature type="transmembrane region" description="Helical" evidence="9">
    <location>
        <begin position="78"/>
        <end position="95"/>
    </location>
</feature>
<dbReference type="InterPro" id="IPR008901">
    <property type="entry name" value="ACER"/>
</dbReference>
<feature type="binding site" evidence="8">
    <location>
        <position position="245"/>
    </location>
    <ligand>
        <name>Zn(2+)</name>
        <dbReference type="ChEBI" id="CHEBI:29105"/>
        <note>catalytic</note>
    </ligand>
</feature>
<comment type="cofactor">
    <cofactor evidence="8">
        <name>Zn(2+)</name>
        <dbReference type="ChEBI" id="CHEBI:29105"/>
    </cofactor>
</comment>
<organism evidence="10 11">
    <name type="scientific">Rhypophila decipiens</name>
    <dbReference type="NCBI Taxonomy" id="261697"/>
    <lineage>
        <taxon>Eukaryota</taxon>
        <taxon>Fungi</taxon>
        <taxon>Dikarya</taxon>
        <taxon>Ascomycota</taxon>
        <taxon>Pezizomycotina</taxon>
        <taxon>Sordariomycetes</taxon>
        <taxon>Sordariomycetidae</taxon>
        <taxon>Sordariales</taxon>
        <taxon>Naviculisporaceae</taxon>
        <taxon>Rhypophila</taxon>
    </lineage>
</organism>
<gene>
    <name evidence="10" type="ORF">QBC37DRAFT_422872</name>
</gene>
<comment type="caution">
    <text evidence="10">The sequence shown here is derived from an EMBL/GenBank/DDBJ whole genome shotgun (WGS) entry which is preliminary data.</text>
</comment>
<dbReference type="EMBL" id="MU858107">
    <property type="protein sequence ID" value="KAK4213560.1"/>
    <property type="molecule type" value="Genomic_DNA"/>
</dbReference>
<evidence type="ECO:0000313" key="10">
    <source>
        <dbReference type="EMBL" id="KAK4213560.1"/>
    </source>
</evidence>
<keyword evidence="3 9" id="KW-0812">Transmembrane</keyword>
<evidence type="ECO:0000256" key="2">
    <source>
        <dbReference type="ARBA" id="ARBA00009780"/>
    </source>
</evidence>
<dbReference type="Pfam" id="PF05875">
    <property type="entry name" value="Ceramidase"/>
    <property type="match status" value="1"/>
</dbReference>
<evidence type="ECO:0000256" key="5">
    <source>
        <dbReference type="ARBA" id="ARBA00022989"/>
    </source>
</evidence>
<keyword evidence="11" id="KW-1185">Reference proteome</keyword>
<proteinExistence type="inferred from homology"/>
<feature type="binding site" evidence="8">
    <location>
        <position position="94"/>
    </location>
    <ligand>
        <name>Zn(2+)</name>
        <dbReference type="ChEBI" id="CHEBI:29105"/>
        <note>catalytic</note>
    </ligand>
</feature>
<keyword evidence="6 9" id="KW-0472">Membrane</keyword>
<reference evidence="10" key="1">
    <citation type="journal article" date="2023" name="Mol. Phylogenet. Evol.">
        <title>Genome-scale phylogeny and comparative genomics of the fungal order Sordariales.</title>
        <authorList>
            <person name="Hensen N."/>
            <person name="Bonometti L."/>
            <person name="Westerberg I."/>
            <person name="Brannstrom I.O."/>
            <person name="Guillou S."/>
            <person name="Cros-Aarteil S."/>
            <person name="Calhoun S."/>
            <person name="Haridas S."/>
            <person name="Kuo A."/>
            <person name="Mondo S."/>
            <person name="Pangilinan J."/>
            <person name="Riley R."/>
            <person name="LaButti K."/>
            <person name="Andreopoulos B."/>
            <person name="Lipzen A."/>
            <person name="Chen C."/>
            <person name="Yan M."/>
            <person name="Daum C."/>
            <person name="Ng V."/>
            <person name="Clum A."/>
            <person name="Steindorff A."/>
            <person name="Ohm R.A."/>
            <person name="Martin F."/>
            <person name="Silar P."/>
            <person name="Natvig D.O."/>
            <person name="Lalanne C."/>
            <person name="Gautier V."/>
            <person name="Ament-Velasquez S.L."/>
            <person name="Kruys A."/>
            <person name="Hutchinson M.I."/>
            <person name="Powell A.J."/>
            <person name="Barry K."/>
            <person name="Miller A.N."/>
            <person name="Grigoriev I.V."/>
            <person name="Debuchy R."/>
            <person name="Gladieux P."/>
            <person name="Hiltunen Thoren M."/>
            <person name="Johannesson H."/>
        </authorList>
    </citation>
    <scope>NUCLEOTIDE SEQUENCE</scope>
    <source>
        <strain evidence="10">PSN293</strain>
    </source>
</reference>
<protein>
    <submittedName>
        <fullName evidence="10">Akaline ceramidase</fullName>
    </submittedName>
</protein>
<dbReference type="PANTHER" id="PTHR46187:SF1">
    <property type="entry name" value="ALKALINE PHYTOCERAMIDASE"/>
    <property type="match status" value="1"/>
</dbReference>
<keyword evidence="7" id="KW-0106">Calcium</keyword>
<comment type="subcellular location">
    <subcellularLocation>
        <location evidence="1">Membrane</location>
        <topology evidence="1">Multi-pass membrane protein</topology>
    </subcellularLocation>
</comment>
<keyword evidence="4" id="KW-0378">Hydrolase</keyword>
<evidence type="ECO:0000313" key="11">
    <source>
        <dbReference type="Proteomes" id="UP001301769"/>
    </source>
</evidence>
<feature type="binding site" evidence="7">
    <location>
        <position position="34"/>
    </location>
    <ligand>
        <name>Ca(2+)</name>
        <dbReference type="ChEBI" id="CHEBI:29108"/>
    </ligand>
</feature>
<dbReference type="GO" id="GO:0005789">
    <property type="term" value="C:endoplasmic reticulum membrane"/>
    <property type="evidence" value="ECO:0007669"/>
    <property type="project" value="TreeGrafter"/>
</dbReference>
<comment type="similarity">
    <text evidence="2">Belongs to the alkaline ceramidase family.</text>
</comment>
<dbReference type="Proteomes" id="UP001301769">
    <property type="component" value="Unassembled WGS sequence"/>
</dbReference>
<evidence type="ECO:0000256" key="9">
    <source>
        <dbReference type="SAM" id="Phobius"/>
    </source>
</evidence>
<keyword evidence="8" id="KW-0862">Zinc</keyword>
<feature type="binding site" evidence="8">
    <location>
        <position position="249"/>
    </location>
    <ligand>
        <name>Zn(2+)</name>
        <dbReference type="ChEBI" id="CHEBI:29105"/>
        <note>catalytic</note>
    </ligand>
</feature>
<evidence type="ECO:0000256" key="4">
    <source>
        <dbReference type="ARBA" id="ARBA00022801"/>
    </source>
</evidence>
<accession>A0AAN6Y908</accession>
<evidence type="ECO:0000256" key="8">
    <source>
        <dbReference type="PIRSR" id="PIRSR608901-2"/>
    </source>
</evidence>
<keyword evidence="5 9" id="KW-1133">Transmembrane helix</keyword>
<dbReference type="GO" id="GO:0016811">
    <property type="term" value="F:hydrolase activity, acting on carbon-nitrogen (but not peptide) bonds, in linear amides"/>
    <property type="evidence" value="ECO:0007669"/>
    <property type="project" value="InterPro"/>
</dbReference>
<dbReference type="GO" id="GO:0046513">
    <property type="term" value="P:ceramide biosynthetic process"/>
    <property type="evidence" value="ECO:0007669"/>
    <property type="project" value="TreeGrafter"/>
</dbReference>
<sequence>MSFMVGHQTSKFAGDPFASQGLWGTPNGRANFCEEDYAITFYIAEFINSLSNVAYVYLALKSIYPTRSHFPTKPKIDFMSFSLLALGIGSFLFHASLRKTLEFVDELSMLLLSWSMLDAVFAADISSPSNRRLVRGAIAVFHIIFCAVYLQTVNIIIQVVGFLGGMIITGFKSHYLLKGLKTSDPTDEKKLSEAKAKNLTNRGWDAVYVSLFGYLLWNIEFMYCSELRAAKAAIGLPTSWIFEFHGWWHVLTAIGAAQFMDVAREMRAEVRRQKGTGQEKKEK</sequence>
<dbReference type="PANTHER" id="PTHR46187">
    <property type="entry name" value="ALKALINE CERAMIDASE 3"/>
    <property type="match status" value="1"/>
</dbReference>
<name>A0AAN6Y908_9PEZI</name>
<evidence type="ECO:0000256" key="6">
    <source>
        <dbReference type="ARBA" id="ARBA00023136"/>
    </source>
</evidence>
<dbReference type="AlphaFoldDB" id="A0AAN6Y908"/>
<dbReference type="GO" id="GO:0046514">
    <property type="term" value="P:ceramide catabolic process"/>
    <property type="evidence" value="ECO:0007669"/>
    <property type="project" value="TreeGrafter"/>
</dbReference>
<evidence type="ECO:0000256" key="1">
    <source>
        <dbReference type="ARBA" id="ARBA00004141"/>
    </source>
</evidence>
<dbReference type="GO" id="GO:0046872">
    <property type="term" value="F:metal ion binding"/>
    <property type="evidence" value="ECO:0007669"/>
    <property type="project" value="UniProtKB-KW"/>
</dbReference>